<reference evidence="1 2" key="2">
    <citation type="journal article" date="2022" name="Mol. Ecol. Resour.">
        <title>The genomes of chicory, endive, great burdock and yacon provide insights into Asteraceae paleo-polyploidization history and plant inulin production.</title>
        <authorList>
            <person name="Fan W."/>
            <person name="Wang S."/>
            <person name="Wang H."/>
            <person name="Wang A."/>
            <person name="Jiang F."/>
            <person name="Liu H."/>
            <person name="Zhao H."/>
            <person name="Xu D."/>
            <person name="Zhang Y."/>
        </authorList>
    </citation>
    <scope>NUCLEOTIDE SEQUENCE [LARGE SCALE GENOMIC DNA]</scope>
    <source>
        <strain evidence="2">cv. Yunnan</strain>
        <tissue evidence="1">Leaves</tissue>
    </source>
</reference>
<reference evidence="2" key="1">
    <citation type="journal article" date="2022" name="Mol. Ecol. Resour.">
        <title>The genomes of chicory, endive, great burdock and yacon provide insights into Asteraceae palaeo-polyploidization history and plant inulin production.</title>
        <authorList>
            <person name="Fan W."/>
            <person name="Wang S."/>
            <person name="Wang H."/>
            <person name="Wang A."/>
            <person name="Jiang F."/>
            <person name="Liu H."/>
            <person name="Zhao H."/>
            <person name="Xu D."/>
            <person name="Zhang Y."/>
        </authorList>
    </citation>
    <scope>NUCLEOTIDE SEQUENCE [LARGE SCALE GENOMIC DNA]</scope>
    <source>
        <strain evidence="2">cv. Yunnan</strain>
    </source>
</reference>
<evidence type="ECO:0000313" key="1">
    <source>
        <dbReference type="EMBL" id="KAI3675673.1"/>
    </source>
</evidence>
<proteinExistence type="predicted"/>
<keyword evidence="2" id="KW-1185">Reference proteome</keyword>
<gene>
    <name evidence="1" type="ORF">L1987_85265</name>
</gene>
<sequence>MNIGQPKRHLLTVVWSVFVSSKRLCAGETLLFCSFMNIVIINTVEVNGEVKNEIGMVVLLLLLQIDGQKLQGGVQDSRVILEALRDEREDDLRERIEIAHCSESCI</sequence>
<evidence type="ECO:0000313" key="2">
    <source>
        <dbReference type="Proteomes" id="UP001056120"/>
    </source>
</evidence>
<protein>
    <submittedName>
        <fullName evidence="1">Uncharacterized protein</fullName>
    </submittedName>
</protein>
<name>A0ACB8XWP5_9ASTR</name>
<comment type="caution">
    <text evidence="1">The sequence shown here is derived from an EMBL/GenBank/DDBJ whole genome shotgun (WGS) entry which is preliminary data.</text>
</comment>
<dbReference type="EMBL" id="CM042046">
    <property type="protein sequence ID" value="KAI3675673.1"/>
    <property type="molecule type" value="Genomic_DNA"/>
</dbReference>
<organism evidence="1 2">
    <name type="scientific">Smallanthus sonchifolius</name>
    <dbReference type="NCBI Taxonomy" id="185202"/>
    <lineage>
        <taxon>Eukaryota</taxon>
        <taxon>Viridiplantae</taxon>
        <taxon>Streptophyta</taxon>
        <taxon>Embryophyta</taxon>
        <taxon>Tracheophyta</taxon>
        <taxon>Spermatophyta</taxon>
        <taxon>Magnoliopsida</taxon>
        <taxon>eudicotyledons</taxon>
        <taxon>Gunneridae</taxon>
        <taxon>Pentapetalae</taxon>
        <taxon>asterids</taxon>
        <taxon>campanulids</taxon>
        <taxon>Asterales</taxon>
        <taxon>Asteraceae</taxon>
        <taxon>Asteroideae</taxon>
        <taxon>Heliantheae alliance</taxon>
        <taxon>Millerieae</taxon>
        <taxon>Smallanthus</taxon>
    </lineage>
</organism>
<dbReference type="Proteomes" id="UP001056120">
    <property type="component" value="Linkage Group LG29"/>
</dbReference>
<accession>A0ACB8XWP5</accession>